<name>A0AAP0CUL8_9ASTR</name>
<dbReference type="InterPro" id="IPR029962">
    <property type="entry name" value="TBL"/>
</dbReference>
<evidence type="ECO:0000256" key="2">
    <source>
        <dbReference type="ARBA" id="ARBA00007727"/>
    </source>
</evidence>
<dbReference type="GO" id="GO:0016413">
    <property type="term" value="F:O-acetyltransferase activity"/>
    <property type="evidence" value="ECO:0007669"/>
    <property type="project" value="InterPro"/>
</dbReference>
<dbReference type="InterPro" id="IPR025846">
    <property type="entry name" value="TBL_N"/>
</dbReference>
<organism evidence="10 11">
    <name type="scientific">Deinandra increscens subsp. villosa</name>
    <dbReference type="NCBI Taxonomy" id="3103831"/>
    <lineage>
        <taxon>Eukaryota</taxon>
        <taxon>Viridiplantae</taxon>
        <taxon>Streptophyta</taxon>
        <taxon>Embryophyta</taxon>
        <taxon>Tracheophyta</taxon>
        <taxon>Spermatophyta</taxon>
        <taxon>Magnoliopsida</taxon>
        <taxon>eudicotyledons</taxon>
        <taxon>Gunneridae</taxon>
        <taxon>Pentapetalae</taxon>
        <taxon>asterids</taxon>
        <taxon>campanulids</taxon>
        <taxon>Asterales</taxon>
        <taxon>Asteraceae</taxon>
        <taxon>Asteroideae</taxon>
        <taxon>Heliantheae alliance</taxon>
        <taxon>Madieae</taxon>
        <taxon>Madiinae</taxon>
        <taxon>Deinandra</taxon>
    </lineage>
</organism>
<gene>
    <name evidence="10" type="ORF">SSX86_019607</name>
</gene>
<evidence type="ECO:0000256" key="3">
    <source>
        <dbReference type="ARBA" id="ARBA00022692"/>
    </source>
</evidence>
<proteinExistence type="inferred from homology"/>
<reference evidence="10 11" key="1">
    <citation type="submission" date="2024-04" db="EMBL/GenBank/DDBJ databases">
        <title>The reference genome of an endangered Asteraceae, Deinandra increscens subsp. villosa, native to the Central Coast of California.</title>
        <authorList>
            <person name="Guilliams M."/>
            <person name="Hasenstab-Lehman K."/>
            <person name="Meyer R."/>
            <person name="Mcevoy S."/>
        </authorList>
    </citation>
    <scope>NUCLEOTIDE SEQUENCE [LARGE SCALE GENOMIC DNA]</scope>
    <source>
        <tissue evidence="10">Leaf</tissue>
    </source>
</reference>
<comment type="subcellular location">
    <subcellularLocation>
        <location evidence="1">Membrane</location>
        <topology evidence="1">Single-pass membrane protein</topology>
    </subcellularLocation>
</comment>
<comment type="caution">
    <text evidence="10">The sequence shown here is derived from an EMBL/GenBank/DDBJ whole genome shotgun (WGS) entry which is preliminary data.</text>
</comment>
<keyword evidence="4" id="KW-0735">Signal-anchor</keyword>
<protein>
    <recommendedName>
        <fullName evidence="12">Trichome birefringence-like N-terminal domain-containing protein</fullName>
    </recommendedName>
</protein>
<dbReference type="GO" id="GO:0005794">
    <property type="term" value="C:Golgi apparatus"/>
    <property type="evidence" value="ECO:0007669"/>
    <property type="project" value="TreeGrafter"/>
</dbReference>
<evidence type="ECO:0000256" key="7">
    <source>
        <dbReference type="SAM" id="Phobius"/>
    </source>
</evidence>
<keyword evidence="11" id="KW-1185">Reference proteome</keyword>
<evidence type="ECO:0000256" key="4">
    <source>
        <dbReference type="ARBA" id="ARBA00022968"/>
    </source>
</evidence>
<dbReference type="PANTHER" id="PTHR32285">
    <property type="entry name" value="PROTEIN TRICHOME BIREFRINGENCE-LIKE 9-RELATED"/>
    <property type="match status" value="1"/>
</dbReference>
<accession>A0AAP0CUL8</accession>
<evidence type="ECO:0000259" key="8">
    <source>
        <dbReference type="Pfam" id="PF13839"/>
    </source>
</evidence>
<evidence type="ECO:0000256" key="1">
    <source>
        <dbReference type="ARBA" id="ARBA00004167"/>
    </source>
</evidence>
<evidence type="ECO:0000313" key="10">
    <source>
        <dbReference type="EMBL" id="KAK9062421.1"/>
    </source>
</evidence>
<dbReference type="EMBL" id="JBCNJP010000019">
    <property type="protein sequence ID" value="KAK9062421.1"/>
    <property type="molecule type" value="Genomic_DNA"/>
</dbReference>
<feature type="transmembrane region" description="Helical" evidence="7">
    <location>
        <begin position="26"/>
        <end position="48"/>
    </location>
</feature>
<keyword evidence="6 7" id="KW-0472">Membrane</keyword>
<evidence type="ECO:0008006" key="12">
    <source>
        <dbReference type="Google" id="ProtNLM"/>
    </source>
</evidence>
<dbReference type="Pfam" id="PF14416">
    <property type="entry name" value="PMR5N"/>
    <property type="match status" value="1"/>
</dbReference>
<dbReference type="GO" id="GO:0016020">
    <property type="term" value="C:membrane"/>
    <property type="evidence" value="ECO:0007669"/>
    <property type="project" value="UniProtKB-SubCell"/>
</dbReference>
<sequence length="424" mass="49375">MDLRQETQPQKSSHFFIPPFSNKTDFTYALIFFFITLLITSIVFCNFLTPFHPRLLPFGFPKTLPDTQLQPSTNTCDYSHGKWVWDETYPTRKYDEDCPFLDPGFRCHRNGRPDFGYVKWRWQPHGCDLPRFDAQDFLERSRNGRIVFAGDSIGRNQWESLLCMLSQGVSNLSTIYEQHGNPITKHKGFLSIRFQEYNLTIQYYRVPFLVVIDDPPENAPAQVRRAVRVDKLHRFSLKWAGADVLVFSAGHWWNKDKTLKMGWYFQEEGSLNMKMDVMEAFGKSLQTVKSWAYKSCDPDTSHIFFRSYSPVHYRGGEWNTGGHCDLSKAPETTDNINPQTSEPLNNQIMLDLVKEMETTKRKVNFLNITYLTTMRKDGHPSRYREPGTSHQAPQDCSHWCLPGVPDTWNELLYAQLLSSGFRVK</sequence>
<keyword evidence="3 7" id="KW-0812">Transmembrane</keyword>
<comment type="similarity">
    <text evidence="2">Belongs to the PC-esterase family. TBL subfamily.</text>
</comment>
<dbReference type="Proteomes" id="UP001408789">
    <property type="component" value="Unassembled WGS sequence"/>
</dbReference>
<dbReference type="AlphaFoldDB" id="A0AAP0CUL8"/>
<feature type="domain" description="Trichome birefringence-like N-terminal" evidence="9">
    <location>
        <begin position="75"/>
        <end position="128"/>
    </location>
</feature>
<dbReference type="Pfam" id="PF13839">
    <property type="entry name" value="PC-Esterase"/>
    <property type="match status" value="1"/>
</dbReference>
<dbReference type="PANTHER" id="PTHR32285:SF53">
    <property type="entry name" value="PROTEIN TRICHOME BIREFRINGENCE-LIKE 9"/>
    <property type="match status" value="1"/>
</dbReference>
<dbReference type="InterPro" id="IPR026057">
    <property type="entry name" value="TBL_C"/>
</dbReference>
<keyword evidence="5 7" id="KW-1133">Transmembrane helix</keyword>
<feature type="domain" description="Trichome birefringence-like C-terminal" evidence="8">
    <location>
        <begin position="129"/>
        <end position="414"/>
    </location>
</feature>
<evidence type="ECO:0000256" key="6">
    <source>
        <dbReference type="ARBA" id="ARBA00023136"/>
    </source>
</evidence>
<evidence type="ECO:0000313" key="11">
    <source>
        <dbReference type="Proteomes" id="UP001408789"/>
    </source>
</evidence>
<evidence type="ECO:0000256" key="5">
    <source>
        <dbReference type="ARBA" id="ARBA00022989"/>
    </source>
</evidence>
<evidence type="ECO:0000259" key="9">
    <source>
        <dbReference type="Pfam" id="PF14416"/>
    </source>
</evidence>